<reference evidence="15 16" key="1">
    <citation type="journal article" date="2014" name="BMC Genomics">
        <title>Comparison of environmental and isolate Sulfobacillus genomes reveals diverse carbon, sulfur, nitrogen, and hydrogen metabolisms.</title>
        <authorList>
            <person name="Justice N.B."/>
            <person name="Norman A."/>
            <person name="Brown C.T."/>
            <person name="Singh A."/>
            <person name="Thomas B.C."/>
            <person name="Banfield J.F."/>
        </authorList>
    </citation>
    <scope>NUCLEOTIDE SEQUENCE [LARGE SCALE GENOMIC DNA]</scope>
    <source>
        <strain evidence="15">AMDSBA1</strain>
    </source>
</reference>
<dbReference type="GO" id="GO:0005886">
    <property type="term" value="C:plasma membrane"/>
    <property type="evidence" value="ECO:0007669"/>
    <property type="project" value="UniProtKB-SubCell"/>
</dbReference>
<keyword evidence="11 12" id="KW-0472">Membrane</keyword>
<keyword evidence="10" id="KW-0560">Oxidoreductase</keyword>
<keyword evidence="7" id="KW-0732">Signal</keyword>
<evidence type="ECO:0000256" key="9">
    <source>
        <dbReference type="ARBA" id="ARBA00022989"/>
    </source>
</evidence>
<evidence type="ECO:0000256" key="11">
    <source>
        <dbReference type="ARBA" id="ARBA00023136"/>
    </source>
</evidence>
<evidence type="ECO:0000256" key="4">
    <source>
        <dbReference type="ARBA" id="ARBA00022475"/>
    </source>
</evidence>
<protein>
    <submittedName>
        <fullName evidence="15">Cytochrome ubiquinol oxidase subunit II</fullName>
    </submittedName>
</protein>
<dbReference type="SUPFAM" id="SSF49503">
    <property type="entry name" value="Cupredoxins"/>
    <property type="match status" value="1"/>
</dbReference>
<dbReference type="InterPro" id="IPR008972">
    <property type="entry name" value="Cupredoxin"/>
</dbReference>
<comment type="similarity">
    <text evidence="2">Belongs to the cytochrome c oxidase subunit 2 family.</text>
</comment>
<keyword evidence="8" id="KW-0249">Electron transport</keyword>
<keyword evidence="3" id="KW-0813">Transport</keyword>
<dbReference type="GO" id="GO:0005507">
    <property type="term" value="F:copper ion binding"/>
    <property type="evidence" value="ECO:0007669"/>
    <property type="project" value="InterPro"/>
</dbReference>
<name>A0A2T2WTQ2_9FIRM</name>
<sequence length="291" mass="32504">MPKRQSTRWPYRWIPLAVIVSSLLSGCGQHYTILHPAGPVGQTELNLLVLASIAMAIVIIPVWILLAVVLVRFRDNPRHKGTYIPKWQRSKFFEVMLFVVPLIIVAVIAVPTVQKTYALDTLPRQKDPLIIHVTSLDWKWMFQYPVQHIATVNYIKIPAGVPVLFKLTADSPMNTFWVPQLGGMEYTMPGEVLPLWLEANKPGVYMGRSGQFSGRGFVHMVFKVDAVPRTAFNQWVHQVKTTAPSMSVAKYHALAHFGYAGAESFSSYPAGTFPTTSHGFTLTGSSPMVMP</sequence>
<evidence type="ECO:0000256" key="2">
    <source>
        <dbReference type="ARBA" id="ARBA00007866"/>
    </source>
</evidence>
<keyword evidence="9 12" id="KW-1133">Transmembrane helix</keyword>
<feature type="transmembrane region" description="Helical" evidence="12">
    <location>
        <begin position="45"/>
        <end position="71"/>
    </location>
</feature>
<comment type="caution">
    <text evidence="15">The sequence shown here is derived from an EMBL/GenBank/DDBJ whole genome shotgun (WGS) entry which is preliminary data.</text>
</comment>
<evidence type="ECO:0000256" key="12">
    <source>
        <dbReference type="SAM" id="Phobius"/>
    </source>
</evidence>
<organism evidence="15 16">
    <name type="scientific">Sulfobacillus benefaciens</name>
    <dbReference type="NCBI Taxonomy" id="453960"/>
    <lineage>
        <taxon>Bacteria</taxon>
        <taxon>Bacillati</taxon>
        <taxon>Bacillota</taxon>
        <taxon>Clostridia</taxon>
        <taxon>Eubacteriales</taxon>
        <taxon>Clostridiales Family XVII. Incertae Sedis</taxon>
        <taxon>Sulfobacillus</taxon>
    </lineage>
</organism>
<evidence type="ECO:0000256" key="6">
    <source>
        <dbReference type="ARBA" id="ARBA00022692"/>
    </source>
</evidence>
<comment type="subcellular location">
    <subcellularLocation>
        <location evidence="1">Cell membrane</location>
        <topology evidence="1">Multi-pass membrane protein</topology>
    </subcellularLocation>
</comment>
<dbReference type="InterPro" id="IPR011759">
    <property type="entry name" value="Cyt_c_oxidase_su2_TM_dom"/>
</dbReference>
<dbReference type="PROSITE" id="PS50999">
    <property type="entry name" value="COX2_TM"/>
    <property type="match status" value="1"/>
</dbReference>
<dbReference type="Gene3D" id="1.10.287.90">
    <property type="match status" value="1"/>
</dbReference>
<dbReference type="PANTHER" id="PTHR22888">
    <property type="entry name" value="CYTOCHROME C OXIDASE, SUBUNIT II"/>
    <property type="match status" value="1"/>
</dbReference>
<evidence type="ECO:0000256" key="8">
    <source>
        <dbReference type="ARBA" id="ARBA00022982"/>
    </source>
</evidence>
<evidence type="ECO:0000313" key="16">
    <source>
        <dbReference type="Proteomes" id="UP000242699"/>
    </source>
</evidence>
<evidence type="ECO:0000256" key="7">
    <source>
        <dbReference type="ARBA" id="ARBA00022729"/>
    </source>
</evidence>
<evidence type="ECO:0000256" key="10">
    <source>
        <dbReference type="ARBA" id="ARBA00023002"/>
    </source>
</evidence>
<keyword evidence="6 12" id="KW-0812">Transmembrane</keyword>
<dbReference type="Pfam" id="PF00116">
    <property type="entry name" value="COX2"/>
    <property type="match status" value="1"/>
</dbReference>
<dbReference type="EMBL" id="PXYT01000052">
    <property type="protein sequence ID" value="PSR25628.1"/>
    <property type="molecule type" value="Genomic_DNA"/>
</dbReference>
<dbReference type="InterPro" id="IPR002429">
    <property type="entry name" value="CcO_II-like_C"/>
</dbReference>
<keyword evidence="5" id="KW-0679">Respiratory chain</keyword>
<accession>A0A2T2WTQ2</accession>
<keyword evidence="4" id="KW-1003">Cell membrane</keyword>
<dbReference type="Gene3D" id="2.60.40.420">
    <property type="entry name" value="Cupredoxins - blue copper proteins"/>
    <property type="match status" value="1"/>
</dbReference>
<dbReference type="SUPFAM" id="SSF81464">
    <property type="entry name" value="Cytochrome c oxidase subunit II-like, transmembrane region"/>
    <property type="match status" value="1"/>
</dbReference>
<proteinExistence type="inferred from homology"/>
<dbReference type="AlphaFoldDB" id="A0A2T2WTQ2"/>
<dbReference type="PANTHER" id="PTHR22888:SF18">
    <property type="entry name" value="CYTOCHROME BO(3) UBIQUINOL OXIDASE SUBUNIT 2"/>
    <property type="match status" value="1"/>
</dbReference>
<dbReference type="PROSITE" id="PS50857">
    <property type="entry name" value="COX2_CUA"/>
    <property type="match status" value="1"/>
</dbReference>
<feature type="domain" description="Cytochrome oxidase subunit II transmembrane region profile" evidence="14">
    <location>
        <begin position="25"/>
        <end position="123"/>
    </location>
</feature>
<evidence type="ECO:0000256" key="3">
    <source>
        <dbReference type="ARBA" id="ARBA00022448"/>
    </source>
</evidence>
<dbReference type="GO" id="GO:0004129">
    <property type="term" value="F:cytochrome-c oxidase activity"/>
    <property type="evidence" value="ECO:0007669"/>
    <property type="project" value="InterPro"/>
</dbReference>
<dbReference type="InterPro" id="IPR034227">
    <property type="entry name" value="CuRO_UO_II"/>
</dbReference>
<evidence type="ECO:0000313" key="15">
    <source>
        <dbReference type="EMBL" id="PSR25628.1"/>
    </source>
</evidence>
<dbReference type="InterPro" id="IPR036257">
    <property type="entry name" value="Cyt_c_oxidase_su2_TM_sf"/>
</dbReference>
<evidence type="ECO:0000256" key="1">
    <source>
        <dbReference type="ARBA" id="ARBA00004651"/>
    </source>
</evidence>
<dbReference type="Proteomes" id="UP000242699">
    <property type="component" value="Unassembled WGS sequence"/>
</dbReference>
<feature type="domain" description="Cytochrome oxidase subunit II copper A binding" evidence="13">
    <location>
        <begin position="126"/>
        <end position="238"/>
    </location>
</feature>
<evidence type="ECO:0000259" key="14">
    <source>
        <dbReference type="PROSITE" id="PS50999"/>
    </source>
</evidence>
<feature type="transmembrane region" description="Helical" evidence="12">
    <location>
        <begin position="12"/>
        <end position="33"/>
    </location>
</feature>
<dbReference type="GO" id="GO:0042773">
    <property type="term" value="P:ATP synthesis coupled electron transport"/>
    <property type="evidence" value="ECO:0007669"/>
    <property type="project" value="TreeGrafter"/>
</dbReference>
<dbReference type="PROSITE" id="PS51257">
    <property type="entry name" value="PROKAR_LIPOPROTEIN"/>
    <property type="match status" value="1"/>
</dbReference>
<dbReference type="CDD" id="cd04212">
    <property type="entry name" value="CuRO_UO_II"/>
    <property type="match status" value="1"/>
</dbReference>
<evidence type="ECO:0000259" key="13">
    <source>
        <dbReference type="PROSITE" id="PS50857"/>
    </source>
</evidence>
<gene>
    <name evidence="15" type="ORF">C7B43_16420</name>
</gene>
<feature type="transmembrane region" description="Helical" evidence="12">
    <location>
        <begin position="92"/>
        <end position="113"/>
    </location>
</feature>
<dbReference type="GO" id="GO:0016491">
    <property type="term" value="F:oxidoreductase activity"/>
    <property type="evidence" value="ECO:0007669"/>
    <property type="project" value="UniProtKB-KW"/>
</dbReference>
<dbReference type="InterPro" id="IPR045187">
    <property type="entry name" value="CcO_II"/>
</dbReference>
<evidence type="ECO:0000256" key="5">
    <source>
        <dbReference type="ARBA" id="ARBA00022660"/>
    </source>
</evidence>